<accession>A0A811V7E1</accession>
<keyword evidence="3" id="KW-1185">Reference proteome</keyword>
<dbReference type="Proteomes" id="UP000606786">
    <property type="component" value="Unassembled WGS sequence"/>
</dbReference>
<dbReference type="AlphaFoldDB" id="A0A811V7E1"/>
<sequence>MVFQRLNVGNFITLLATAKACTVRLTPFCFCFGKNQLKFHQIINKSPPHRPSSTSGNSSMQYLIAHHARTIEGAELHCIQWVAVWRENLETKASAPVGSGEFVKSA</sequence>
<keyword evidence="1" id="KW-0732">Signal</keyword>
<comment type="caution">
    <text evidence="2">The sequence shown here is derived from an EMBL/GenBank/DDBJ whole genome shotgun (WGS) entry which is preliminary data.</text>
</comment>
<evidence type="ECO:0000313" key="3">
    <source>
        <dbReference type="Proteomes" id="UP000606786"/>
    </source>
</evidence>
<reference evidence="2" key="1">
    <citation type="submission" date="2020-11" db="EMBL/GenBank/DDBJ databases">
        <authorList>
            <person name="Whitehead M."/>
        </authorList>
    </citation>
    <scope>NUCLEOTIDE SEQUENCE</scope>
    <source>
        <strain evidence="2">EGII</strain>
    </source>
</reference>
<feature type="chain" id="PRO_5032639498" evidence="1">
    <location>
        <begin position="21"/>
        <end position="106"/>
    </location>
</feature>
<organism evidence="2 3">
    <name type="scientific">Ceratitis capitata</name>
    <name type="common">Mediterranean fruit fly</name>
    <name type="synonym">Tephritis capitata</name>
    <dbReference type="NCBI Taxonomy" id="7213"/>
    <lineage>
        <taxon>Eukaryota</taxon>
        <taxon>Metazoa</taxon>
        <taxon>Ecdysozoa</taxon>
        <taxon>Arthropoda</taxon>
        <taxon>Hexapoda</taxon>
        <taxon>Insecta</taxon>
        <taxon>Pterygota</taxon>
        <taxon>Neoptera</taxon>
        <taxon>Endopterygota</taxon>
        <taxon>Diptera</taxon>
        <taxon>Brachycera</taxon>
        <taxon>Muscomorpha</taxon>
        <taxon>Tephritoidea</taxon>
        <taxon>Tephritidae</taxon>
        <taxon>Ceratitis</taxon>
        <taxon>Ceratitis</taxon>
    </lineage>
</organism>
<evidence type="ECO:0000256" key="1">
    <source>
        <dbReference type="SAM" id="SignalP"/>
    </source>
</evidence>
<dbReference type="EMBL" id="CAJHJT010000034">
    <property type="protein sequence ID" value="CAD7005503.1"/>
    <property type="molecule type" value="Genomic_DNA"/>
</dbReference>
<name>A0A811V7E1_CERCA</name>
<gene>
    <name evidence="2" type="ORF">CCAP1982_LOCUS13863</name>
</gene>
<feature type="signal peptide" evidence="1">
    <location>
        <begin position="1"/>
        <end position="20"/>
    </location>
</feature>
<evidence type="ECO:0000313" key="2">
    <source>
        <dbReference type="EMBL" id="CAD7005503.1"/>
    </source>
</evidence>
<protein>
    <submittedName>
        <fullName evidence="2">(Mediterranean fruit fly) hypothetical protein</fullName>
    </submittedName>
</protein>
<proteinExistence type="predicted"/>